<dbReference type="InterPro" id="IPR036388">
    <property type="entry name" value="WH-like_DNA-bd_sf"/>
</dbReference>
<dbReference type="EMBL" id="QGDD01000003">
    <property type="protein sequence ID" value="PWN03210.1"/>
    <property type="molecule type" value="Genomic_DNA"/>
</dbReference>
<accession>A0A316TFM8</accession>
<evidence type="ECO:0000256" key="3">
    <source>
        <dbReference type="ARBA" id="ARBA00023082"/>
    </source>
</evidence>
<evidence type="ECO:0000259" key="6">
    <source>
        <dbReference type="Pfam" id="PF04542"/>
    </source>
</evidence>
<evidence type="ECO:0000256" key="2">
    <source>
        <dbReference type="ARBA" id="ARBA00023015"/>
    </source>
</evidence>
<feature type="domain" description="RNA polymerase sigma factor 70 region 4 type 2" evidence="7">
    <location>
        <begin position="115"/>
        <end position="164"/>
    </location>
</feature>
<reference evidence="8 9" key="1">
    <citation type="submission" date="2018-05" db="EMBL/GenBank/DDBJ databases">
        <title>Nocardioides silvaticus genome.</title>
        <authorList>
            <person name="Li C."/>
            <person name="Wang G."/>
        </authorList>
    </citation>
    <scope>NUCLEOTIDE SEQUENCE [LARGE SCALE GENOMIC DNA]</scope>
    <source>
        <strain evidence="8 9">CCTCC AB 2018079</strain>
    </source>
</reference>
<keyword evidence="5" id="KW-0804">Transcription</keyword>
<dbReference type="GO" id="GO:0006352">
    <property type="term" value="P:DNA-templated transcription initiation"/>
    <property type="evidence" value="ECO:0007669"/>
    <property type="project" value="InterPro"/>
</dbReference>
<keyword evidence="9" id="KW-1185">Reference proteome</keyword>
<dbReference type="OrthoDB" id="3678480at2"/>
<dbReference type="InterPro" id="IPR014284">
    <property type="entry name" value="RNA_pol_sigma-70_dom"/>
</dbReference>
<evidence type="ECO:0000256" key="1">
    <source>
        <dbReference type="ARBA" id="ARBA00010641"/>
    </source>
</evidence>
<comment type="similarity">
    <text evidence="1">Belongs to the sigma-70 factor family. ECF subfamily.</text>
</comment>
<comment type="caution">
    <text evidence="8">The sequence shown here is derived from an EMBL/GenBank/DDBJ whole genome shotgun (WGS) entry which is preliminary data.</text>
</comment>
<keyword evidence="3" id="KW-0731">Sigma factor</keyword>
<dbReference type="SUPFAM" id="SSF88946">
    <property type="entry name" value="Sigma2 domain of RNA polymerase sigma factors"/>
    <property type="match status" value="1"/>
</dbReference>
<dbReference type="NCBIfam" id="TIGR02983">
    <property type="entry name" value="SigE-fam_strep"/>
    <property type="match status" value="1"/>
</dbReference>
<feature type="domain" description="RNA polymerase sigma-70 region 2" evidence="6">
    <location>
        <begin position="25"/>
        <end position="88"/>
    </location>
</feature>
<dbReference type="Pfam" id="PF04542">
    <property type="entry name" value="Sigma70_r2"/>
    <property type="match status" value="1"/>
</dbReference>
<dbReference type="InterPro" id="IPR013249">
    <property type="entry name" value="RNA_pol_sigma70_r4_t2"/>
</dbReference>
<dbReference type="AlphaFoldDB" id="A0A316TFM8"/>
<proteinExistence type="inferred from homology"/>
<dbReference type="InterPro" id="IPR039425">
    <property type="entry name" value="RNA_pol_sigma-70-like"/>
</dbReference>
<dbReference type="InterPro" id="IPR007627">
    <property type="entry name" value="RNA_pol_sigma70_r2"/>
</dbReference>
<dbReference type="InterPro" id="IPR013325">
    <property type="entry name" value="RNA_pol_sigma_r2"/>
</dbReference>
<evidence type="ECO:0000256" key="4">
    <source>
        <dbReference type="ARBA" id="ARBA00023125"/>
    </source>
</evidence>
<dbReference type="Proteomes" id="UP000245507">
    <property type="component" value="Unassembled WGS sequence"/>
</dbReference>
<evidence type="ECO:0000313" key="9">
    <source>
        <dbReference type="Proteomes" id="UP000245507"/>
    </source>
</evidence>
<dbReference type="GO" id="GO:0003677">
    <property type="term" value="F:DNA binding"/>
    <property type="evidence" value="ECO:0007669"/>
    <property type="project" value="UniProtKB-KW"/>
</dbReference>
<name>A0A316TFM8_9ACTN</name>
<organism evidence="8 9">
    <name type="scientific">Nocardioides silvaticus</name>
    <dbReference type="NCBI Taxonomy" id="2201891"/>
    <lineage>
        <taxon>Bacteria</taxon>
        <taxon>Bacillati</taxon>
        <taxon>Actinomycetota</taxon>
        <taxon>Actinomycetes</taxon>
        <taxon>Propionibacteriales</taxon>
        <taxon>Nocardioidaceae</taxon>
        <taxon>Nocardioides</taxon>
    </lineage>
</organism>
<gene>
    <name evidence="8" type="ORF">DJ010_08805</name>
</gene>
<evidence type="ECO:0000259" key="7">
    <source>
        <dbReference type="Pfam" id="PF08281"/>
    </source>
</evidence>
<dbReference type="SUPFAM" id="SSF88659">
    <property type="entry name" value="Sigma3 and sigma4 domains of RNA polymerase sigma factors"/>
    <property type="match status" value="1"/>
</dbReference>
<dbReference type="CDD" id="cd06171">
    <property type="entry name" value="Sigma70_r4"/>
    <property type="match status" value="1"/>
</dbReference>
<keyword evidence="2" id="KW-0805">Transcription regulation</keyword>
<sequence length="175" mass="19785">MHRWTAARSGRVADQEAEFVAFYAATWPRLFRTVYGVAGDRQLTEDALQTAFAQAWSRWPKVSASDDRLAYLRRMAINAALARHRKASSRRESSVPVVPDAPAPDDDWLEWDATWQAVRALPPRQRAVVVLRYYEGLSEREIAEMLGCRPGTVKSQASAALARLRTVLETEGTRR</sequence>
<evidence type="ECO:0000313" key="8">
    <source>
        <dbReference type="EMBL" id="PWN03210.1"/>
    </source>
</evidence>
<dbReference type="Gene3D" id="1.10.10.10">
    <property type="entry name" value="Winged helix-like DNA-binding domain superfamily/Winged helix DNA-binding domain"/>
    <property type="match status" value="1"/>
</dbReference>
<dbReference type="Gene3D" id="1.10.1740.10">
    <property type="match status" value="1"/>
</dbReference>
<dbReference type="PANTHER" id="PTHR43133">
    <property type="entry name" value="RNA POLYMERASE ECF-TYPE SIGMA FACTO"/>
    <property type="match status" value="1"/>
</dbReference>
<evidence type="ECO:0000256" key="5">
    <source>
        <dbReference type="ARBA" id="ARBA00023163"/>
    </source>
</evidence>
<dbReference type="GO" id="GO:0016987">
    <property type="term" value="F:sigma factor activity"/>
    <property type="evidence" value="ECO:0007669"/>
    <property type="project" value="UniProtKB-KW"/>
</dbReference>
<dbReference type="Pfam" id="PF08281">
    <property type="entry name" value="Sigma70_r4_2"/>
    <property type="match status" value="1"/>
</dbReference>
<dbReference type="PANTHER" id="PTHR43133:SF50">
    <property type="entry name" value="ECF RNA POLYMERASE SIGMA FACTOR SIGM"/>
    <property type="match status" value="1"/>
</dbReference>
<protein>
    <submittedName>
        <fullName evidence="8">SigE family RNA polymerase sigma factor</fullName>
    </submittedName>
</protein>
<dbReference type="InterPro" id="IPR014325">
    <property type="entry name" value="RNA_pol_sigma-E_actinobac"/>
</dbReference>
<keyword evidence="4" id="KW-0238">DNA-binding</keyword>
<dbReference type="InterPro" id="IPR013324">
    <property type="entry name" value="RNA_pol_sigma_r3/r4-like"/>
</dbReference>
<dbReference type="NCBIfam" id="TIGR02937">
    <property type="entry name" value="sigma70-ECF"/>
    <property type="match status" value="1"/>
</dbReference>